<reference evidence="2" key="1">
    <citation type="submission" date="2013-01" db="EMBL/GenBank/DDBJ databases">
        <title>Draft Genome Sequence of a Mulberry Tree, Morus notabilis C.K. Schneid.</title>
        <authorList>
            <person name="He N."/>
            <person name="Zhao S."/>
        </authorList>
    </citation>
    <scope>NUCLEOTIDE SEQUENCE</scope>
</reference>
<dbReference type="EMBL" id="KE343264">
    <property type="protein sequence ID" value="EXB20250.1"/>
    <property type="molecule type" value="Genomic_DNA"/>
</dbReference>
<accession>W9QB60</accession>
<name>W9QB60_9ROSA</name>
<evidence type="ECO:0000313" key="1">
    <source>
        <dbReference type="EMBL" id="EXB20250.1"/>
    </source>
</evidence>
<keyword evidence="2" id="KW-1185">Reference proteome</keyword>
<proteinExistence type="predicted"/>
<dbReference type="AlphaFoldDB" id="W9QB60"/>
<gene>
    <name evidence="1" type="ORF">L484_001443</name>
</gene>
<dbReference type="Proteomes" id="UP000030645">
    <property type="component" value="Unassembled WGS sequence"/>
</dbReference>
<evidence type="ECO:0000313" key="2">
    <source>
        <dbReference type="Proteomes" id="UP000030645"/>
    </source>
</evidence>
<sequence>MLELDPVKSVMLGRVDYLKLWFEGELGEHRYEGEIVEKNVCRDVFGFAVLHKKEPDSNVPLLPGQNVGHHVGSTVVLVKPDLEISFLFYWPARQFNLRRLQKIRQTSGRKHRIKILSQPNPRRKEQARDKHYPTILAEDEFA</sequence>
<protein>
    <submittedName>
        <fullName evidence="1">Uncharacterized protein</fullName>
    </submittedName>
</protein>
<organism evidence="1 2">
    <name type="scientific">Morus notabilis</name>
    <dbReference type="NCBI Taxonomy" id="981085"/>
    <lineage>
        <taxon>Eukaryota</taxon>
        <taxon>Viridiplantae</taxon>
        <taxon>Streptophyta</taxon>
        <taxon>Embryophyta</taxon>
        <taxon>Tracheophyta</taxon>
        <taxon>Spermatophyta</taxon>
        <taxon>Magnoliopsida</taxon>
        <taxon>eudicotyledons</taxon>
        <taxon>Gunneridae</taxon>
        <taxon>Pentapetalae</taxon>
        <taxon>rosids</taxon>
        <taxon>fabids</taxon>
        <taxon>Rosales</taxon>
        <taxon>Moraceae</taxon>
        <taxon>Moreae</taxon>
        <taxon>Morus</taxon>
    </lineage>
</organism>